<evidence type="ECO:0000259" key="3">
    <source>
        <dbReference type="Pfam" id="PF08279"/>
    </source>
</evidence>
<sequence>MKASQRRDQIVAILKEKPSPISATKLAKELGVSRQVIVGDIALLRASNIDIMATHRGYLLVNNLPKPKTQYIKKIACQHSEEQVAKELDIIVSGGGQVLDVEIEHPLYGILTATLNIATKDDIKYFTQQVKEHQGALLSHLTHGIHNHTISCPSKAVCEKILEILKKENILLT</sequence>
<keyword evidence="5" id="KW-1185">Reference proteome</keyword>
<feature type="binding site" evidence="1">
    <location>
        <position position="79"/>
    </location>
    <ligand>
        <name>Ni(2+)</name>
        <dbReference type="ChEBI" id="CHEBI:49786"/>
    </ligand>
</feature>
<dbReference type="EMBL" id="JAENBP010000001">
    <property type="protein sequence ID" value="MBJ8349291.1"/>
    <property type="molecule type" value="Genomic_DNA"/>
</dbReference>
<dbReference type="AlphaFoldDB" id="A0A934UD07"/>
<reference evidence="4 5" key="1">
    <citation type="journal article" date="2021" name="Int. J. Syst. Evol. Microbiol.">
        <title>Streptococcus vicugnae sp. nov., isolated from faeces of alpacas (Vicugna pacos) and cattle (Bos taurus), Streptococcus zalophi sp. nov., and Streptococcus pacificus sp. nov., isolated from respiratory tract of California sea lions (Zalophus californianus).</title>
        <authorList>
            <person name="Volokhov D.V."/>
            <person name="Zagorodnyaya T.A."/>
            <person name="Shen Z."/>
            <person name="Blom J."/>
            <person name="Furtak V.A."/>
            <person name="Eisenberg T."/>
            <person name="Fan P."/>
            <person name="Jeong K.C."/>
            <person name="Gao Y."/>
            <person name="Zhang S."/>
            <person name="Amselle M."/>
        </authorList>
    </citation>
    <scope>NUCLEOTIDE SEQUENCE [LARGE SCALE GENOMIC DNA]</scope>
    <source>
        <strain evidence="5">CSL7508-lung</strain>
    </source>
</reference>
<dbReference type="RefSeq" id="WP_199567214.1">
    <property type="nucleotide sequence ID" value="NZ_JAENBP010000001.1"/>
</dbReference>
<dbReference type="Gene3D" id="1.10.10.10">
    <property type="entry name" value="Winged helix-like DNA-binding domain superfamily/Winged helix DNA-binding domain"/>
    <property type="match status" value="1"/>
</dbReference>
<dbReference type="Gene3D" id="3.30.1340.20">
    <property type="entry name" value="3H domain"/>
    <property type="match status" value="1"/>
</dbReference>
<accession>A0A934UD07</accession>
<feature type="binding site" evidence="1">
    <location>
        <position position="87"/>
    </location>
    <ligand>
        <name>Ni(2+)</name>
        <dbReference type="ChEBI" id="CHEBI:49786"/>
    </ligand>
</feature>
<feature type="domain" description="3H" evidence="2">
    <location>
        <begin position="75"/>
        <end position="171"/>
    </location>
</feature>
<dbReference type="Proteomes" id="UP000644875">
    <property type="component" value="Unassembled WGS sequence"/>
</dbReference>
<feature type="binding site" evidence="1">
    <location>
        <position position="146"/>
    </location>
    <ligand>
        <name>Ni(2+)</name>
        <dbReference type="ChEBI" id="CHEBI:49786"/>
    </ligand>
</feature>
<dbReference type="Pfam" id="PF08279">
    <property type="entry name" value="HTH_11"/>
    <property type="match status" value="1"/>
</dbReference>
<protein>
    <submittedName>
        <fullName evidence="4">Transcription repressor NadR</fullName>
    </submittedName>
</protein>
<dbReference type="SUPFAM" id="SSF46785">
    <property type="entry name" value="Winged helix' DNA-binding domain"/>
    <property type="match status" value="1"/>
</dbReference>
<keyword evidence="1" id="KW-0479">Metal-binding</keyword>
<feature type="domain" description="Helix-turn-helix type 11" evidence="3">
    <location>
        <begin position="6"/>
        <end position="58"/>
    </location>
</feature>
<dbReference type="InterPro" id="IPR004173">
    <property type="entry name" value="3H_domain"/>
</dbReference>
<dbReference type="PANTHER" id="PTHR40068:SF1">
    <property type="entry name" value="TRANSCRIPTION REPRESSOR NIAR-RELATED"/>
    <property type="match status" value="1"/>
</dbReference>
<comment type="caution">
    <text evidence="4">The sequence shown here is derived from an EMBL/GenBank/DDBJ whole genome shotgun (WGS) entry which is preliminary data.</text>
</comment>
<evidence type="ECO:0000313" key="5">
    <source>
        <dbReference type="Proteomes" id="UP000644875"/>
    </source>
</evidence>
<evidence type="ECO:0000256" key="1">
    <source>
        <dbReference type="PIRSR" id="PIRSR037847-1"/>
    </source>
</evidence>
<dbReference type="InterPro" id="IPR035922">
    <property type="entry name" value="3H_dom_sf"/>
</dbReference>
<name>A0A934UD07_9STRE</name>
<evidence type="ECO:0000259" key="2">
    <source>
        <dbReference type="Pfam" id="PF02829"/>
    </source>
</evidence>
<dbReference type="InterPro" id="IPR013196">
    <property type="entry name" value="HTH_11"/>
</dbReference>
<evidence type="ECO:0000313" key="4">
    <source>
        <dbReference type="EMBL" id="MBJ8349291.1"/>
    </source>
</evidence>
<dbReference type="InterPro" id="IPR036390">
    <property type="entry name" value="WH_DNA-bd_sf"/>
</dbReference>
<dbReference type="GO" id="GO:0046872">
    <property type="term" value="F:metal ion binding"/>
    <property type="evidence" value="ECO:0007669"/>
    <property type="project" value="UniProtKB-KW"/>
</dbReference>
<dbReference type="PANTHER" id="PTHR40068">
    <property type="entry name" value="TRANSCRIPTION REPRESSOR NIAR-RELATED"/>
    <property type="match status" value="1"/>
</dbReference>
<proteinExistence type="predicted"/>
<dbReference type="Pfam" id="PF02829">
    <property type="entry name" value="3H"/>
    <property type="match status" value="1"/>
</dbReference>
<gene>
    <name evidence="4" type="ORF">JHK64_01430</name>
</gene>
<feature type="binding site" evidence="1">
    <location>
        <position position="148"/>
    </location>
    <ligand>
        <name>Ni(2+)</name>
        <dbReference type="ChEBI" id="CHEBI:49786"/>
    </ligand>
</feature>
<dbReference type="SUPFAM" id="SSF75500">
    <property type="entry name" value="Putative transcriptional regulator TM1602, C-terminal domain"/>
    <property type="match status" value="1"/>
</dbReference>
<dbReference type="PIRSF" id="PIRSF037847">
    <property type="entry name" value="NiaR"/>
    <property type="match status" value="1"/>
</dbReference>
<organism evidence="4 5">
    <name type="scientific">Streptococcus zalophi</name>
    <dbReference type="NCBI Taxonomy" id="640031"/>
    <lineage>
        <taxon>Bacteria</taxon>
        <taxon>Bacillati</taxon>
        <taxon>Bacillota</taxon>
        <taxon>Bacilli</taxon>
        <taxon>Lactobacillales</taxon>
        <taxon>Streptococcaceae</taxon>
        <taxon>Streptococcus</taxon>
    </lineage>
</organism>
<dbReference type="InterPro" id="IPR036388">
    <property type="entry name" value="WH-like_DNA-bd_sf"/>
</dbReference>
<keyword evidence="1" id="KW-0533">Nickel</keyword>
<dbReference type="InterPro" id="IPR026043">
    <property type="entry name" value="NadR"/>
</dbReference>